<accession>F0YNE1</accession>
<protein>
    <submittedName>
        <fullName evidence="2">Uncharacterized protein</fullName>
    </submittedName>
</protein>
<reference evidence="2 3" key="1">
    <citation type="journal article" date="2011" name="Proc. Natl. Acad. Sci. U.S.A.">
        <title>Niche of harmful alga Aureococcus anophagefferens revealed through ecogenomics.</title>
        <authorList>
            <person name="Gobler C.J."/>
            <person name="Berry D.L."/>
            <person name="Dyhrman S.T."/>
            <person name="Wilhelm S.W."/>
            <person name="Salamov A."/>
            <person name="Lobanov A.V."/>
            <person name="Zhang Y."/>
            <person name="Collier J.L."/>
            <person name="Wurch L.L."/>
            <person name="Kustka A.B."/>
            <person name="Dill B.D."/>
            <person name="Shah M."/>
            <person name="VerBerkmoes N.C."/>
            <person name="Kuo A."/>
            <person name="Terry A."/>
            <person name="Pangilinan J."/>
            <person name="Lindquist E.A."/>
            <person name="Lucas S."/>
            <person name="Paulsen I.T."/>
            <person name="Hattenrath-Lehmann T.K."/>
            <person name="Talmage S.C."/>
            <person name="Walker E.A."/>
            <person name="Koch F."/>
            <person name="Burson A.M."/>
            <person name="Marcoval M.A."/>
            <person name="Tang Y.Z."/>
            <person name="Lecleir G.R."/>
            <person name="Coyne K.J."/>
            <person name="Berg G.M."/>
            <person name="Bertrand E.M."/>
            <person name="Saito M.A."/>
            <person name="Gladyshev V.N."/>
            <person name="Grigoriev I.V."/>
        </authorList>
    </citation>
    <scope>NUCLEOTIDE SEQUENCE [LARGE SCALE GENOMIC DNA]</scope>
    <source>
        <strain evidence="3">CCMP 1984</strain>
    </source>
</reference>
<sequence length="407" mass="45839">MSSEEVAELLFTPFIVPYWRRQLGMSRMTWFHYTTIALASNIESRSDKKVGVTEQKIVTPTFMDSGSVDCCPQMEPPAKKPRLPHPKGDPEVAAQNKEIQAQRKVAARKISRQAERNEAHMQKFSLPIDGFYLHKLDESVVKDAVASYHKVKEGFAEKKRTNGWTTYFGTDTTAQAKRSTMGEVVLATEENVDQQIMHTDHEAKKGKEEEIGFIVIPVTEAGTNLCVSRGSHKVEYCKKEGDQCIPADFSNDAPPIEIPFGYAMMCSRNLAHAGARTGPDQPPDGRPRIHVYCMDKTGSTFPIFISYLFPIYGANLCWNHMAQNLCWNQAISLVEDMVKNGVASLGSIMHFANLRWNHMAQNLCWNQAISLVEDMVKNGVASLGSIMYFASKSWFHHLFHKLSTRTK</sequence>
<dbReference type="RefSeq" id="XP_009041930.1">
    <property type="nucleotide sequence ID" value="XM_009043682.1"/>
</dbReference>
<name>F0YNE1_AURAN</name>
<dbReference type="AlphaFoldDB" id="F0YNE1"/>
<dbReference type="GeneID" id="20226585"/>
<feature type="region of interest" description="Disordered" evidence="1">
    <location>
        <begin position="73"/>
        <end position="92"/>
    </location>
</feature>
<evidence type="ECO:0000313" key="3">
    <source>
        <dbReference type="Proteomes" id="UP000002729"/>
    </source>
</evidence>
<keyword evidence="3" id="KW-1185">Reference proteome</keyword>
<gene>
    <name evidence="2" type="ORF">AURANDRAFT_68070</name>
</gene>
<dbReference type="InParanoid" id="F0YNE1"/>
<dbReference type="KEGG" id="aaf:AURANDRAFT_68070"/>
<evidence type="ECO:0000313" key="2">
    <source>
        <dbReference type="EMBL" id="EGB03357.1"/>
    </source>
</evidence>
<organism evidence="3">
    <name type="scientific">Aureococcus anophagefferens</name>
    <name type="common">Harmful bloom alga</name>
    <dbReference type="NCBI Taxonomy" id="44056"/>
    <lineage>
        <taxon>Eukaryota</taxon>
        <taxon>Sar</taxon>
        <taxon>Stramenopiles</taxon>
        <taxon>Ochrophyta</taxon>
        <taxon>Pelagophyceae</taxon>
        <taxon>Pelagomonadales</taxon>
        <taxon>Pelagomonadaceae</taxon>
        <taxon>Aureococcus</taxon>
    </lineage>
</organism>
<proteinExistence type="predicted"/>
<dbReference type="Proteomes" id="UP000002729">
    <property type="component" value="Unassembled WGS sequence"/>
</dbReference>
<evidence type="ECO:0000256" key="1">
    <source>
        <dbReference type="SAM" id="MobiDB-lite"/>
    </source>
</evidence>
<dbReference type="EMBL" id="GL833174">
    <property type="protein sequence ID" value="EGB03357.1"/>
    <property type="molecule type" value="Genomic_DNA"/>
</dbReference>